<feature type="domain" description="Pyruvate phosphate dikinase AMP/ATP-binding" evidence="1">
    <location>
        <begin position="43"/>
        <end position="136"/>
    </location>
</feature>
<dbReference type="EMBL" id="LGKP01000025">
    <property type="protein sequence ID" value="KPL85157.1"/>
    <property type="molecule type" value="Genomic_DNA"/>
</dbReference>
<dbReference type="STRING" id="70996.SE18_15775"/>
<evidence type="ECO:0000313" key="2">
    <source>
        <dbReference type="EMBL" id="KPL85157.1"/>
    </source>
</evidence>
<dbReference type="Proteomes" id="UP000050277">
    <property type="component" value="Unassembled WGS sequence"/>
</dbReference>
<proteinExistence type="predicted"/>
<dbReference type="SUPFAM" id="SSF56059">
    <property type="entry name" value="Glutathione synthetase ATP-binding domain-like"/>
    <property type="match status" value="1"/>
</dbReference>
<dbReference type="InterPro" id="IPR002192">
    <property type="entry name" value="PPDK_AMP/ATP-bd"/>
</dbReference>
<organism evidence="2 3">
    <name type="scientific">Herpetosiphon geysericola</name>
    <dbReference type="NCBI Taxonomy" id="70996"/>
    <lineage>
        <taxon>Bacteria</taxon>
        <taxon>Bacillati</taxon>
        <taxon>Chloroflexota</taxon>
        <taxon>Chloroflexia</taxon>
        <taxon>Herpetosiphonales</taxon>
        <taxon>Herpetosiphonaceae</taxon>
        <taxon>Herpetosiphon</taxon>
    </lineage>
</organism>
<evidence type="ECO:0000313" key="3">
    <source>
        <dbReference type="Proteomes" id="UP000050277"/>
    </source>
</evidence>
<protein>
    <recommendedName>
        <fullName evidence="1">Pyruvate phosphate dikinase AMP/ATP-binding domain-containing protein</fullName>
    </recommendedName>
</protein>
<name>A0A0P6Y6G0_9CHLR</name>
<keyword evidence="3" id="KW-1185">Reference proteome</keyword>
<accession>A0A0P6Y6G0</accession>
<dbReference type="Gene3D" id="3.30.1490.20">
    <property type="entry name" value="ATP-grasp fold, A domain"/>
    <property type="match status" value="1"/>
</dbReference>
<sequence length="142" mass="14628">MKFLIALDQAGAADPALVGLTALNLAGTTPGFVLNTTVYHTAPHGEITPDVEAEIAQAYAELGVEAVDVLASPAIVGGAPSNAPMAFASFTAVQGVDKIVLATERCWQSATSETARKFYSEQAINPDDVQLAVVIIPSSSQA</sequence>
<dbReference type="RefSeq" id="WP_054535429.1">
    <property type="nucleotide sequence ID" value="NZ_LGKP01000025.1"/>
</dbReference>
<dbReference type="OrthoDB" id="9826909at2"/>
<comment type="caution">
    <text evidence="2">The sequence shown here is derived from an EMBL/GenBank/DDBJ whole genome shotgun (WGS) entry which is preliminary data.</text>
</comment>
<dbReference type="GO" id="GO:0005524">
    <property type="term" value="F:ATP binding"/>
    <property type="evidence" value="ECO:0007669"/>
    <property type="project" value="InterPro"/>
</dbReference>
<dbReference type="AlphaFoldDB" id="A0A0P6Y6G0"/>
<dbReference type="Pfam" id="PF01326">
    <property type="entry name" value="PPDK_N"/>
    <property type="match status" value="1"/>
</dbReference>
<evidence type="ECO:0000259" key="1">
    <source>
        <dbReference type="Pfam" id="PF01326"/>
    </source>
</evidence>
<gene>
    <name evidence="2" type="ORF">SE18_15775</name>
</gene>
<dbReference type="InterPro" id="IPR013815">
    <property type="entry name" value="ATP_grasp_subdomain_1"/>
</dbReference>
<reference evidence="2 3" key="1">
    <citation type="submission" date="2015-07" db="EMBL/GenBank/DDBJ databases">
        <title>Whole genome sequence of Herpetosiphon geysericola DSM 7119.</title>
        <authorList>
            <person name="Hemp J."/>
            <person name="Ward L.M."/>
            <person name="Pace L.A."/>
            <person name="Fischer W.W."/>
        </authorList>
    </citation>
    <scope>NUCLEOTIDE SEQUENCE [LARGE SCALE GENOMIC DNA]</scope>
    <source>
        <strain evidence="2 3">DSM 7119</strain>
    </source>
</reference>